<evidence type="ECO:0000313" key="4">
    <source>
        <dbReference type="Proteomes" id="UP000572817"/>
    </source>
</evidence>
<keyword evidence="4" id="KW-1185">Reference proteome</keyword>
<dbReference type="EMBL" id="WWBZ02000016">
    <property type="protein sequence ID" value="KAF4310305.1"/>
    <property type="molecule type" value="Genomic_DNA"/>
</dbReference>
<comment type="caution">
    <text evidence="3">The sequence shown here is derived from an EMBL/GenBank/DDBJ whole genome shotgun (WGS) entry which is preliminary data.</text>
</comment>
<name>A0A8H4IZK5_9PEZI</name>
<accession>A0A8H4IZK5</accession>
<organism evidence="3 4">
    <name type="scientific">Botryosphaeria dothidea</name>
    <dbReference type="NCBI Taxonomy" id="55169"/>
    <lineage>
        <taxon>Eukaryota</taxon>
        <taxon>Fungi</taxon>
        <taxon>Dikarya</taxon>
        <taxon>Ascomycota</taxon>
        <taxon>Pezizomycotina</taxon>
        <taxon>Dothideomycetes</taxon>
        <taxon>Dothideomycetes incertae sedis</taxon>
        <taxon>Botryosphaeriales</taxon>
        <taxon>Botryosphaeriaceae</taxon>
        <taxon>Botryosphaeria</taxon>
    </lineage>
</organism>
<dbReference type="Proteomes" id="UP000572817">
    <property type="component" value="Unassembled WGS sequence"/>
</dbReference>
<proteinExistence type="predicted"/>
<feature type="compositionally biased region" description="Polar residues" evidence="2">
    <location>
        <begin position="339"/>
        <end position="357"/>
    </location>
</feature>
<feature type="coiled-coil region" evidence="1">
    <location>
        <begin position="211"/>
        <end position="249"/>
    </location>
</feature>
<evidence type="ECO:0000313" key="3">
    <source>
        <dbReference type="EMBL" id="KAF4310305.1"/>
    </source>
</evidence>
<feature type="compositionally biased region" description="Basic and acidic residues" evidence="2">
    <location>
        <begin position="72"/>
        <end position="101"/>
    </location>
</feature>
<dbReference type="AlphaFoldDB" id="A0A8H4IZK5"/>
<protein>
    <submittedName>
        <fullName evidence="3">Uncharacterized protein</fullName>
    </submittedName>
</protein>
<dbReference type="OrthoDB" id="3945532at2759"/>
<sequence length="388" mass="44363">MTRSHGGLSPRRQRPTALQIHRQHDRHTNHNNLRPPSSLPLRPVPPRLPDQRFGNSERPHPRSSQALQLRRRSPDRDYQRRHDRARPRDHNDCREVERYSDRGQQGMSPLGQIQNFMNRRNPLQLQGPIEGYPRFQPTTGLELVRRREDERRLADSSRDLAVLRSGDLQPLLPSGLSQRFYELQRAAMHEQNRTHELTRLNAVMVQRNNTISEGQLKIAEQEEELRKLRKTLKSKNEALKGRAEALDNRTEMAVALHEICNRQQDFLREAAGSLYPPGGSQMLQFEAWVQSNGLYMAHAKEKLSTGKKWEDMTQKANSKAAEDIDKLAHLAAQHVAQQNGQHSQATPLAVHQSNEQAPNDGFDDALQQLINDVVSDSAAGPSKEDMAR</sequence>
<feature type="region of interest" description="Disordered" evidence="2">
    <location>
        <begin position="1"/>
        <end position="110"/>
    </location>
</feature>
<keyword evidence="1" id="KW-0175">Coiled coil</keyword>
<gene>
    <name evidence="3" type="ORF">GTA08_BOTSDO02193</name>
</gene>
<evidence type="ECO:0000256" key="1">
    <source>
        <dbReference type="SAM" id="Coils"/>
    </source>
</evidence>
<evidence type="ECO:0000256" key="2">
    <source>
        <dbReference type="SAM" id="MobiDB-lite"/>
    </source>
</evidence>
<feature type="region of interest" description="Disordered" evidence="2">
    <location>
        <begin position="335"/>
        <end position="388"/>
    </location>
</feature>
<reference evidence="3" key="1">
    <citation type="submission" date="2020-04" db="EMBL/GenBank/DDBJ databases">
        <title>Genome Assembly and Annotation of Botryosphaeria dothidea sdau 11-99, a Latent Pathogen of Apple Fruit Ring Rot in China.</title>
        <authorList>
            <person name="Yu C."/>
            <person name="Diao Y."/>
            <person name="Lu Q."/>
            <person name="Zhao J."/>
            <person name="Cui S."/>
            <person name="Peng C."/>
            <person name="He B."/>
            <person name="Liu H."/>
        </authorList>
    </citation>
    <scope>NUCLEOTIDE SEQUENCE [LARGE SCALE GENOMIC DNA]</scope>
    <source>
        <strain evidence="3">Sdau11-99</strain>
    </source>
</reference>